<sequence length="67" mass="7761">MLSASPPPRQLPLHRRYSRPFAGDILGVAPSALEQRYAILTCQRCRPRLASPTTVLRPSKIFWRRRF</sequence>
<reference evidence="1 2" key="1">
    <citation type="journal article" date="2012" name="J. Bacteriol.">
        <title>Complete genome sequence of Pelagibacterium halotolerans B2T.</title>
        <authorList>
            <person name="Huo Y.Y."/>
            <person name="Cheng H."/>
            <person name="Han X.F."/>
            <person name="Jiang X.W."/>
            <person name="Sun C."/>
            <person name="Zhang X.Q."/>
            <person name="Zhu X.F."/>
            <person name="Liu Y.F."/>
            <person name="Li P.F."/>
            <person name="Ni P.X."/>
            <person name="Wu M."/>
        </authorList>
    </citation>
    <scope>NUCLEOTIDE SEQUENCE [LARGE SCALE GENOMIC DNA]</scope>
    <source>
        <strain evidence="2">DSM 22347 / JCM 15775 / CGMCC 1.7692 / B2</strain>
    </source>
</reference>
<dbReference type="Proteomes" id="UP000008850">
    <property type="component" value="Chromosome"/>
</dbReference>
<dbReference type="HOGENOM" id="CLU_2808613_0_0_5"/>
<dbReference type="STRING" id="1082931.KKY_2122"/>
<dbReference type="AlphaFoldDB" id="G4RGU2"/>
<gene>
    <name evidence="1" type="ordered locus">KKY_2122</name>
</gene>
<keyword evidence="2" id="KW-1185">Reference proteome</keyword>
<name>G4RGU2_PELHB</name>
<dbReference type="KEGG" id="phl:KKY_2122"/>
<protein>
    <submittedName>
        <fullName evidence="1">Uncharacterized protein</fullName>
    </submittedName>
</protein>
<proteinExistence type="predicted"/>
<evidence type="ECO:0000313" key="2">
    <source>
        <dbReference type="Proteomes" id="UP000008850"/>
    </source>
</evidence>
<dbReference type="EMBL" id="CP003075">
    <property type="protein sequence ID" value="AEQ52131.1"/>
    <property type="molecule type" value="Genomic_DNA"/>
</dbReference>
<organism evidence="1 2">
    <name type="scientific">Pelagibacterium halotolerans (strain DSM 22347 / JCM 15775 / CGMCC 1.7692 / B2)</name>
    <dbReference type="NCBI Taxonomy" id="1082931"/>
    <lineage>
        <taxon>Bacteria</taxon>
        <taxon>Pseudomonadati</taxon>
        <taxon>Pseudomonadota</taxon>
        <taxon>Alphaproteobacteria</taxon>
        <taxon>Hyphomicrobiales</taxon>
        <taxon>Devosiaceae</taxon>
        <taxon>Pelagibacterium</taxon>
    </lineage>
</organism>
<accession>G4RGU2</accession>
<evidence type="ECO:0000313" key="1">
    <source>
        <dbReference type="EMBL" id="AEQ52131.1"/>
    </source>
</evidence>